<name>A0A067Q2D8_9AGAM</name>
<dbReference type="Proteomes" id="UP000027265">
    <property type="component" value="Unassembled WGS sequence"/>
</dbReference>
<reference evidence="3" key="1">
    <citation type="journal article" date="2014" name="Proc. Natl. Acad. Sci. U.S.A.">
        <title>Extensive sampling of basidiomycete genomes demonstrates inadequacy of the white-rot/brown-rot paradigm for wood decay fungi.</title>
        <authorList>
            <person name="Riley R."/>
            <person name="Salamov A.A."/>
            <person name="Brown D.W."/>
            <person name="Nagy L.G."/>
            <person name="Floudas D."/>
            <person name="Held B.W."/>
            <person name="Levasseur A."/>
            <person name="Lombard V."/>
            <person name="Morin E."/>
            <person name="Otillar R."/>
            <person name="Lindquist E.A."/>
            <person name="Sun H."/>
            <person name="LaButti K.M."/>
            <person name="Schmutz J."/>
            <person name="Jabbour D."/>
            <person name="Luo H."/>
            <person name="Baker S.E."/>
            <person name="Pisabarro A.G."/>
            <person name="Walton J.D."/>
            <person name="Blanchette R.A."/>
            <person name="Henrissat B."/>
            <person name="Martin F."/>
            <person name="Cullen D."/>
            <person name="Hibbett D.S."/>
            <person name="Grigoriev I.V."/>
        </authorList>
    </citation>
    <scope>NUCLEOTIDE SEQUENCE [LARGE SCALE GENOMIC DNA]</scope>
    <source>
        <strain evidence="3">MUCL 33604</strain>
    </source>
</reference>
<evidence type="ECO:0000256" key="1">
    <source>
        <dbReference type="SAM" id="SignalP"/>
    </source>
</evidence>
<dbReference type="PANTHER" id="PTHR38705:SF1">
    <property type="entry name" value="PROTEIN RDS1"/>
    <property type="match status" value="1"/>
</dbReference>
<evidence type="ECO:0000313" key="3">
    <source>
        <dbReference type="Proteomes" id="UP000027265"/>
    </source>
</evidence>
<feature type="signal peptide" evidence="1">
    <location>
        <begin position="1"/>
        <end position="18"/>
    </location>
</feature>
<dbReference type="OrthoDB" id="2098436at2759"/>
<dbReference type="PANTHER" id="PTHR38705">
    <property type="entry name" value="PROTEIN RDS1"/>
    <property type="match status" value="1"/>
</dbReference>
<dbReference type="Pfam" id="PF13668">
    <property type="entry name" value="Ferritin_2"/>
    <property type="match status" value="1"/>
</dbReference>
<organism evidence="2 3">
    <name type="scientific">Jaapia argillacea MUCL 33604</name>
    <dbReference type="NCBI Taxonomy" id="933084"/>
    <lineage>
        <taxon>Eukaryota</taxon>
        <taxon>Fungi</taxon>
        <taxon>Dikarya</taxon>
        <taxon>Basidiomycota</taxon>
        <taxon>Agaricomycotina</taxon>
        <taxon>Agaricomycetes</taxon>
        <taxon>Agaricomycetidae</taxon>
        <taxon>Jaapiales</taxon>
        <taxon>Jaapiaceae</taxon>
        <taxon>Jaapia</taxon>
    </lineage>
</organism>
<dbReference type="InParanoid" id="A0A067Q2D8"/>
<dbReference type="InterPro" id="IPR039254">
    <property type="entry name" value="Rds1"/>
</dbReference>
<evidence type="ECO:0008006" key="4">
    <source>
        <dbReference type="Google" id="ProtNLM"/>
    </source>
</evidence>
<dbReference type="HOGENOM" id="CLU_028606_0_0_1"/>
<dbReference type="STRING" id="933084.A0A067Q2D8"/>
<proteinExistence type="predicted"/>
<evidence type="ECO:0000313" key="2">
    <source>
        <dbReference type="EMBL" id="KDQ57652.1"/>
    </source>
</evidence>
<keyword evidence="1" id="KW-0732">Signal</keyword>
<dbReference type="EMBL" id="KL197719">
    <property type="protein sequence ID" value="KDQ57652.1"/>
    <property type="molecule type" value="Genomic_DNA"/>
</dbReference>
<keyword evidence="3" id="KW-1185">Reference proteome</keyword>
<feature type="chain" id="PRO_5001643660" description="Rds1 protein" evidence="1">
    <location>
        <begin position="19"/>
        <end position="364"/>
    </location>
</feature>
<protein>
    <recommendedName>
        <fullName evidence="4">Rds1 protein</fullName>
    </recommendedName>
</protein>
<gene>
    <name evidence="2" type="ORF">JAAARDRAFT_193947</name>
</gene>
<sequence>MLSFTLISALSLVGFAASAPANNPPPPANFTPPGGLGLNTTPVYNVVSDFDFQSINLALNQEYIELDLFHHGLAQFSVAEFEAAGLDAEDRFLIEFMADQEAGHAMLLTNILGGRGAKQCNYTYPFETVREFVDFCQKLTRFGESGVYGFLEHLDNRASAELLLQSITTEARQQMVFRQFEGLFPMPVWFETGITQSMAWTLLAPYITHCPSENPHIEWQNFPALNITNDPTVQLLAMNITPAITHNMSTPLTYPGRQVGLSWENPGKTVGYDGMYKTSTSAGAAKFVAWISQLNVTYTPLSNISGNTGMTIQPGGTVFGGNTAPIVNGTMFVLVTDLDLFVTPANLSLLNPHVVAGPALYQSG</sequence>
<dbReference type="AlphaFoldDB" id="A0A067Q2D8"/>
<accession>A0A067Q2D8</accession>